<evidence type="ECO:0000256" key="4">
    <source>
        <dbReference type="ARBA" id="ARBA00022989"/>
    </source>
</evidence>
<dbReference type="RefSeq" id="WP_131006859.1">
    <property type="nucleotide sequence ID" value="NZ_BFAX01000002.1"/>
</dbReference>
<keyword evidence="6 8" id="KW-0472">Membrane</keyword>
<dbReference type="SUPFAM" id="SSF81324">
    <property type="entry name" value="Voltage-gated potassium channels"/>
    <property type="match status" value="1"/>
</dbReference>
<keyword evidence="3 8" id="KW-0812">Transmembrane</keyword>
<dbReference type="Gene3D" id="3.30.70.1450">
    <property type="entry name" value="Regulator of K+ conductance, C-terminal domain"/>
    <property type="match status" value="1"/>
</dbReference>
<gene>
    <name evidence="11" type="ORF">MHHB_P0289</name>
</gene>
<dbReference type="EMBL" id="BFAX01000002">
    <property type="protein sequence ID" value="GBF36064.1"/>
    <property type="molecule type" value="Genomic_DNA"/>
</dbReference>
<dbReference type="InterPro" id="IPR036291">
    <property type="entry name" value="NAD(P)-bd_dom_sf"/>
</dbReference>
<dbReference type="Gene3D" id="1.10.287.70">
    <property type="match status" value="1"/>
</dbReference>
<comment type="subcellular location">
    <subcellularLocation>
        <location evidence="1">Cell membrane</location>
        <topology evidence="1">Multi-pass membrane protein</topology>
    </subcellularLocation>
</comment>
<dbReference type="PANTHER" id="PTHR43833">
    <property type="entry name" value="POTASSIUM CHANNEL PROTEIN 2-RELATED-RELATED"/>
    <property type="match status" value="1"/>
</dbReference>
<dbReference type="PROSITE" id="PS51201">
    <property type="entry name" value="RCK_N"/>
    <property type="match status" value="1"/>
</dbReference>
<feature type="domain" description="RCK N-terminal" evidence="9">
    <location>
        <begin position="107"/>
        <end position="225"/>
    </location>
</feature>
<evidence type="ECO:0000259" key="10">
    <source>
        <dbReference type="PROSITE" id="PS51202"/>
    </source>
</evidence>
<dbReference type="Proteomes" id="UP000290527">
    <property type="component" value="Unassembled WGS sequence"/>
</dbReference>
<dbReference type="InterPro" id="IPR003148">
    <property type="entry name" value="RCK_N"/>
</dbReference>
<keyword evidence="7 11" id="KW-0407">Ion channel</keyword>
<evidence type="ECO:0000256" key="6">
    <source>
        <dbReference type="ARBA" id="ARBA00023136"/>
    </source>
</evidence>
<feature type="transmembrane region" description="Helical" evidence="8">
    <location>
        <begin position="31"/>
        <end position="49"/>
    </location>
</feature>
<dbReference type="AlphaFoldDB" id="A0A401HP76"/>
<dbReference type="PANTHER" id="PTHR43833:SF13">
    <property type="entry name" value="POTASSIUM CHANNEL PROTEIN 2-RELATED"/>
    <property type="match status" value="1"/>
</dbReference>
<proteinExistence type="predicted"/>
<name>A0A401HP76_9EURY</name>
<dbReference type="PROSITE" id="PS51202">
    <property type="entry name" value="RCK_C"/>
    <property type="match status" value="1"/>
</dbReference>
<evidence type="ECO:0000256" key="8">
    <source>
        <dbReference type="SAM" id="Phobius"/>
    </source>
</evidence>
<dbReference type="GO" id="GO:0005886">
    <property type="term" value="C:plasma membrane"/>
    <property type="evidence" value="ECO:0007669"/>
    <property type="project" value="UniProtKB-SubCell"/>
</dbReference>
<keyword evidence="5" id="KW-0406">Ion transport</keyword>
<reference evidence="11 12" key="1">
    <citation type="journal article" date="2019" name="Int. J. Syst. Evol. Microbiol.">
        <title>Methanofervidicoccus abyssi gen. nov., sp. nov., a hydrogenotrophic methanogen, isolated from a hydrothermal vent chimney in the Mid-Cayman Spreading Center, the Caribbean Sea.</title>
        <authorList>
            <person name="Sakai S."/>
            <person name="Takaki Y."/>
            <person name="Miyazaki M."/>
            <person name="Ogawara M."/>
            <person name="Yanagawa K."/>
            <person name="Miyazaki J."/>
            <person name="Takai K."/>
        </authorList>
    </citation>
    <scope>NUCLEOTIDE SEQUENCE [LARGE SCALE GENOMIC DNA]</scope>
    <source>
        <strain evidence="11 12">HHB</strain>
    </source>
</reference>
<protein>
    <submittedName>
        <fullName evidence="11">Voltage-gated potassium channel</fullName>
    </submittedName>
</protein>
<evidence type="ECO:0000259" key="9">
    <source>
        <dbReference type="PROSITE" id="PS51201"/>
    </source>
</evidence>
<dbReference type="SUPFAM" id="SSF51735">
    <property type="entry name" value="NAD(P)-binding Rossmann-fold domains"/>
    <property type="match status" value="1"/>
</dbReference>
<dbReference type="Pfam" id="PF07885">
    <property type="entry name" value="Ion_trans_2"/>
    <property type="match status" value="1"/>
</dbReference>
<organism evidence="11 12">
    <name type="scientific">Methanofervidicoccus abyssi</name>
    <dbReference type="NCBI Taxonomy" id="2082189"/>
    <lineage>
        <taxon>Archaea</taxon>
        <taxon>Methanobacteriati</taxon>
        <taxon>Methanobacteriota</taxon>
        <taxon>Methanomada group</taxon>
        <taxon>Methanococci</taxon>
        <taxon>Methanococcales</taxon>
        <taxon>Methanofervidicoccus</taxon>
    </lineage>
</organism>
<dbReference type="OrthoDB" id="43518at2157"/>
<feature type="transmembrane region" description="Helical" evidence="8">
    <location>
        <begin position="6"/>
        <end position="24"/>
    </location>
</feature>
<dbReference type="InterPro" id="IPR003280">
    <property type="entry name" value="2pore_dom_K_chnl"/>
</dbReference>
<keyword evidence="4 8" id="KW-1133">Transmembrane helix</keyword>
<dbReference type="Pfam" id="PF02254">
    <property type="entry name" value="TrkA_N"/>
    <property type="match status" value="1"/>
</dbReference>
<comment type="caution">
    <text evidence="11">The sequence shown here is derived from an EMBL/GenBank/DDBJ whole genome shotgun (WGS) entry which is preliminary data.</text>
</comment>
<evidence type="ECO:0000256" key="5">
    <source>
        <dbReference type="ARBA" id="ARBA00023065"/>
    </source>
</evidence>
<keyword evidence="2" id="KW-0813">Transport</keyword>
<evidence type="ECO:0000313" key="12">
    <source>
        <dbReference type="Proteomes" id="UP000290527"/>
    </source>
</evidence>
<dbReference type="Pfam" id="PF02080">
    <property type="entry name" value="TrkA_C"/>
    <property type="match status" value="1"/>
</dbReference>
<dbReference type="InterPro" id="IPR013099">
    <property type="entry name" value="K_chnl_dom"/>
</dbReference>
<dbReference type="PRINTS" id="PR01333">
    <property type="entry name" value="2POREKCHANEL"/>
</dbReference>
<dbReference type="InterPro" id="IPR006037">
    <property type="entry name" value="RCK_C"/>
</dbReference>
<evidence type="ECO:0000256" key="3">
    <source>
        <dbReference type="ARBA" id="ARBA00022692"/>
    </source>
</evidence>
<sequence length="346" mass="38692">MEVVNRIKLSILTMILLILIYALIMMHMEGLSFINALYFSIVTISTVGYGDITPTTELGKIISSIYILCGVGIGLYALGNIAEFFVSGYFKKTDRMRKMENRIKKLKDHYIICGYGKCGKVITKKLEKSGVNYVVIDINEKILEKELENDPNFNYIVGDATHDEVLIKAGIDRAKGLISAVSRDSDNVYITLSAKRLNPNIFVVAKAEEKVSMDKLLIAGADRVVSPYIIGGLRMAALALKVDILDFVSTFMSIARYEYDEDLEIRKIEVKSNSPLVDKKLYESRIREKFGANIIGIKKRDKLVINPSADTEISSGDIIYAFGTGEQLDNLERVARGLFNNSNDQI</sequence>
<dbReference type="InterPro" id="IPR050721">
    <property type="entry name" value="Trk_Ktr_HKT_K-transport"/>
</dbReference>
<dbReference type="GO" id="GO:0005267">
    <property type="term" value="F:potassium channel activity"/>
    <property type="evidence" value="ECO:0007669"/>
    <property type="project" value="InterPro"/>
</dbReference>
<evidence type="ECO:0000256" key="1">
    <source>
        <dbReference type="ARBA" id="ARBA00004651"/>
    </source>
</evidence>
<accession>A0A401HP76</accession>
<evidence type="ECO:0000256" key="2">
    <source>
        <dbReference type="ARBA" id="ARBA00022448"/>
    </source>
</evidence>
<feature type="domain" description="RCK C-terminal" evidence="10">
    <location>
        <begin position="252"/>
        <end position="337"/>
    </location>
</feature>
<dbReference type="Gene3D" id="3.40.50.720">
    <property type="entry name" value="NAD(P)-binding Rossmann-like Domain"/>
    <property type="match status" value="1"/>
</dbReference>
<dbReference type="SUPFAM" id="SSF116726">
    <property type="entry name" value="TrkA C-terminal domain-like"/>
    <property type="match status" value="1"/>
</dbReference>
<evidence type="ECO:0000256" key="7">
    <source>
        <dbReference type="ARBA" id="ARBA00023303"/>
    </source>
</evidence>
<keyword evidence="12" id="KW-1185">Reference proteome</keyword>
<dbReference type="InterPro" id="IPR036721">
    <property type="entry name" value="RCK_C_sf"/>
</dbReference>
<feature type="transmembrane region" description="Helical" evidence="8">
    <location>
        <begin position="61"/>
        <end position="90"/>
    </location>
</feature>
<evidence type="ECO:0000313" key="11">
    <source>
        <dbReference type="EMBL" id="GBF36064.1"/>
    </source>
</evidence>